<dbReference type="Pfam" id="PF06197">
    <property type="entry name" value="DUF998"/>
    <property type="match status" value="1"/>
</dbReference>
<keyword evidence="2" id="KW-1133">Transmembrane helix</keyword>
<feature type="transmembrane region" description="Helical" evidence="2">
    <location>
        <begin position="120"/>
        <end position="140"/>
    </location>
</feature>
<feature type="transmembrane region" description="Helical" evidence="2">
    <location>
        <begin position="179"/>
        <end position="198"/>
    </location>
</feature>
<dbReference type="InterPro" id="IPR009339">
    <property type="entry name" value="DUF998"/>
</dbReference>
<reference evidence="3 4" key="1">
    <citation type="submission" date="2019-03" db="EMBL/GenBank/DDBJ databases">
        <title>Draft genome sequences of novel Actinobacteria.</title>
        <authorList>
            <person name="Sahin N."/>
            <person name="Ay H."/>
            <person name="Saygin H."/>
        </authorList>
    </citation>
    <scope>NUCLEOTIDE SEQUENCE [LARGE SCALE GENOMIC DNA]</scope>
    <source>
        <strain evidence="3 4">6K102</strain>
    </source>
</reference>
<feature type="region of interest" description="Disordered" evidence="1">
    <location>
        <begin position="241"/>
        <end position="285"/>
    </location>
</feature>
<sequence>MERRLFVLAASAFIVAAVLGSAWITGQFTTPAVDRAHGYVSELAARDQPWTRLFRVSDGLAGLACVSGVLLLPRAAREWQGWLALAAFGLLTSASAVFPLDCAVLSDPACGLREPSWPHRLHTLAGSLSTVCGLAAMVLLGLRWRSWVAWSLTWLSAAATVLMVGALTTGQGVGIAHRAQLTMFAVWLVYAALHLLVADEHEAPAPDPAPASEPRAATDVRVDADLGEVLAADPGVALNAGPGLDLGAAAGRAGRTAGRARDRASGRTSGKASGRTRDQARGSCL</sequence>
<feature type="transmembrane region" description="Helical" evidence="2">
    <location>
        <begin position="79"/>
        <end position="100"/>
    </location>
</feature>
<dbReference type="RefSeq" id="WP_132630966.1">
    <property type="nucleotide sequence ID" value="NZ_SMLD01000033.1"/>
</dbReference>
<proteinExistence type="predicted"/>
<dbReference type="Proteomes" id="UP000295136">
    <property type="component" value="Unassembled WGS sequence"/>
</dbReference>
<feature type="compositionally biased region" description="Basic and acidic residues" evidence="1">
    <location>
        <begin position="275"/>
        <end position="285"/>
    </location>
</feature>
<evidence type="ECO:0000313" key="4">
    <source>
        <dbReference type="Proteomes" id="UP000295136"/>
    </source>
</evidence>
<evidence type="ECO:0000256" key="1">
    <source>
        <dbReference type="SAM" id="MobiDB-lite"/>
    </source>
</evidence>
<keyword evidence="2" id="KW-0472">Membrane</keyword>
<dbReference type="AlphaFoldDB" id="A0A4R5FNJ8"/>
<keyword evidence="2" id="KW-0812">Transmembrane</keyword>
<protein>
    <submittedName>
        <fullName evidence="3">DUF998 domain-containing protein</fullName>
    </submittedName>
</protein>
<accession>A0A4R5FNJ8</accession>
<organism evidence="3 4">
    <name type="scientific">Nonomuraea mesophila</name>
    <dbReference type="NCBI Taxonomy" id="2530382"/>
    <lineage>
        <taxon>Bacteria</taxon>
        <taxon>Bacillati</taxon>
        <taxon>Actinomycetota</taxon>
        <taxon>Actinomycetes</taxon>
        <taxon>Streptosporangiales</taxon>
        <taxon>Streptosporangiaceae</taxon>
        <taxon>Nonomuraea</taxon>
    </lineage>
</organism>
<keyword evidence="4" id="KW-1185">Reference proteome</keyword>
<feature type="non-terminal residue" evidence="3">
    <location>
        <position position="285"/>
    </location>
</feature>
<name>A0A4R5FNJ8_9ACTN</name>
<feature type="compositionally biased region" description="Low complexity" evidence="1">
    <location>
        <begin position="241"/>
        <end position="257"/>
    </location>
</feature>
<feature type="transmembrane region" description="Helical" evidence="2">
    <location>
        <begin position="147"/>
        <end position="167"/>
    </location>
</feature>
<gene>
    <name evidence="3" type="ORF">E1295_15480</name>
</gene>
<evidence type="ECO:0000256" key="2">
    <source>
        <dbReference type="SAM" id="Phobius"/>
    </source>
</evidence>
<dbReference type="EMBL" id="SMLD01000033">
    <property type="protein sequence ID" value="TDE54526.1"/>
    <property type="molecule type" value="Genomic_DNA"/>
</dbReference>
<feature type="transmembrane region" description="Helical" evidence="2">
    <location>
        <begin position="53"/>
        <end position="72"/>
    </location>
</feature>
<comment type="caution">
    <text evidence="3">The sequence shown here is derived from an EMBL/GenBank/DDBJ whole genome shotgun (WGS) entry which is preliminary data.</text>
</comment>
<evidence type="ECO:0000313" key="3">
    <source>
        <dbReference type="EMBL" id="TDE54526.1"/>
    </source>
</evidence>